<keyword evidence="4" id="KW-0804">Transcription</keyword>
<comment type="subcellular location">
    <subcellularLocation>
        <location evidence="1">Nucleus</location>
    </subcellularLocation>
</comment>
<evidence type="ECO:0000313" key="9">
    <source>
        <dbReference type="Proteomes" id="UP001237642"/>
    </source>
</evidence>
<gene>
    <name evidence="8" type="ORF">POM88_022799</name>
</gene>
<dbReference type="InterPro" id="IPR036576">
    <property type="entry name" value="WRKY_dom_sf"/>
</dbReference>
<reference evidence="8" key="1">
    <citation type="submission" date="2023-02" db="EMBL/GenBank/DDBJ databases">
        <title>Genome of toxic invasive species Heracleum sosnowskyi carries increased number of genes despite the absence of recent whole-genome duplications.</title>
        <authorList>
            <person name="Schelkunov M."/>
            <person name="Shtratnikova V."/>
            <person name="Makarenko M."/>
            <person name="Klepikova A."/>
            <person name="Omelchenko D."/>
            <person name="Novikova G."/>
            <person name="Obukhova E."/>
            <person name="Bogdanov V."/>
            <person name="Penin A."/>
            <person name="Logacheva M."/>
        </authorList>
    </citation>
    <scope>NUCLEOTIDE SEQUENCE</scope>
    <source>
        <strain evidence="8">Hsosn_3</strain>
        <tissue evidence="8">Leaf</tissue>
    </source>
</reference>
<accession>A0AAD8IHF1</accession>
<keyword evidence="2" id="KW-0805">Transcription regulation</keyword>
<keyword evidence="5" id="KW-0539">Nucleus</keyword>
<feature type="compositionally biased region" description="Basic and acidic residues" evidence="6">
    <location>
        <begin position="1"/>
        <end position="13"/>
    </location>
</feature>
<keyword evidence="3" id="KW-0238">DNA-binding</keyword>
<reference evidence="8" key="2">
    <citation type="submission" date="2023-05" db="EMBL/GenBank/DDBJ databases">
        <authorList>
            <person name="Schelkunov M.I."/>
        </authorList>
    </citation>
    <scope>NUCLEOTIDE SEQUENCE</scope>
    <source>
        <strain evidence="8">Hsosn_3</strain>
        <tissue evidence="8">Leaf</tissue>
    </source>
</reference>
<dbReference type="Pfam" id="PF03106">
    <property type="entry name" value="WRKY"/>
    <property type="match status" value="1"/>
</dbReference>
<dbReference type="PROSITE" id="PS50811">
    <property type="entry name" value="WRKY"/>
    <property type="match status" value="1"/>
</dbReference>
<feature type="region of interest" description="Disordered" evidence="6">
    <location>
        <begin position="84"/>
        <end position="149"/>
    </location>
</feature>
<evidence type="ECO:0000256" key="3">
    <source>
        <dbReference type="ARBA" id="ARBA00023125"/>
    </source>
</evidence>
<dbReference type="Gene3D" id="2.20.25.80">
    <property type="entry name" value="WRKY domain"/>
    <property type="match status" value="1"/>
</dbReference>
<comment type="caution">
    <text evidence="8">The sequence shown here is derived from an EMBL/GenBank/DDBJ whole genome shotgun (WGS) entry which is preliminary data.</text>
</comment>
<dbReference type="PANTHER" id="PTHR31221">
    <property type="entry name" value="WRKY TRANSCRIPTION FACTOR PROTEIN 1-RELATED"/>
    <property type="match status" value="1"/>
</dbReference>
<organism evidence="8 9">
    <name type="scientific">Heracleum sosnowskyi</name>
    <dbReference type="NCBI Taxonomy" id="360622"/>
    <lineage>
        <taxon>Eukaryota</taxon>
        <taxon>Viridiplantae</taxon>
        <taxon>Streptophyta</taxon>
        <taxon>Embryophyta</taxon>
        <taxon>Tracheophyta</taxon>
        <taxon>Spermatophyta</taxon>
        <taxon>Magnoliopsida</taxon>
        <taxon>eudicotyledons</taxon>
        <taxon>Gunneridae</taxon>
        <taxon>Pentapetalae</taxon>
        <taxon>asterids</taxon>
        <taxon>campanulids</taxon>
        <taxon>Apiales</taxon>
        <taxon>Apiaceae</taxon>
        <taxon>Apioideae</taxon>
        <taxon>apioid superclade</taxon>
        <taxon>Tordylieae</taxon>
        <taxon>Tordyliinae</taxon>
        <taxon>Heracleum</taxon>
    </lineage>
</organism>
<dbReference type="GO" id="GO:0043565">
    <property type="term" value="F:sequence-specific DNA binding"/>
    <property type="evidence" value="ECO:0007669"/>
    <property type="project" value="InterPro"/>
</dbReference>
<name>A0AAD8IHF1_9APIA</name>
<evidence type="ECO:0000256" key="6">
    <source>
        <dbReference type="SAM" id="MobiDB-lite"/>
    </source>
</evidence>
<evidence type="ECO:0000259" key="7">
    <source>
        <dbReference type="PROSITE" id="PS50811"/>
    </source>
</evidence>
<evidence type="ECO:0000313" key="8">
    <source>
        <dbReference type="EMBL" id="KAK1385064.1"/>
    </source>
</evidence>
<dbReference type="FunFam" id="2.20.25.80:FF:000003">
    <property type="entry name" value="WRKY transcription factor 57"/>
    <property type="match status" value="1"/>
</dbReference>
<sequence>MERKQTVKQEDGQRSFVLDNDTNNNNPLMLSDMLGFGDQKSSVGFMDLLGLQDFNNTCNSSSIFDIFTSEQLVVGRGPGPLHFQESSEVLNNPATPNSSSLSSVTSGEEKSKVVVDEQEEEQQHKVTKPQLKPKKSGSQKKKKQTEPRFAFMTKSEVDHLEDGYRWRKYGQKAVKNSPFPRSYYRCTSTSCNVKKRVERSYSDPSIVVTTYEGQHTHQSPVMPRVIT</sequence>
<dbReference type="GO" id="GO:0003700">
    <property type="term" value="F:DNA-binding transcription factor activity"/>
    <property type="evidence" value="ECO:0007669"/>
    <property type="project" value="InterPro"/>
</dbReference>
<feature type="region of interest" description="Disordered" evidence="6">
    <location>
        <begin position="1"/>
        <end position="23"/>
    </location>
</feature>
<evidence type="ECO:0000256" key="5">
    <source>
        <dbReference type="ARBA" id="ARBA00023242"/>
    </source>
</evidence>
<evidence type="ECO:0000256" key="2">
    <source>
        <dbReference type="ARBA" id="ARBA00023015"/>
    </source>
</evidence>
<protein>
    <submittedName>
        <fullName evidence="8">WRKY transcription factor</fullName>
    </submittedName>
</protein>
<feature type="compositionally biased region" description="Basic residues" evidence="6">
    <location>
        <begin position="125"/>
        <end position="143"/>
    </location>
</feature>
<proteinExistence type="predicted"/>
<dbReference type="SMART" id="SM00774">
    <property type="entry name" value="WRKY"/>
    <property type="match status" value="1"/>
</dbReference>
<dbReference type="SUPFAM" id="SSF118290">
    <property type="entry name" value="WRKY DNA-binding domain"/>
    <property type="match status" value="1"/>
</dbReference>
<keyword evidence="9" id="KW-1185">Reference proteome</keyword>
<dbReference type="EMBL" id="JAUIZM010000005">
    <property type="protein sequence ID" value="KAK1385064.1"/>
    <property type="molecule type" value="Genomic_DNA"/>
</dbReference>
<dbReference type="Proteomes" id="UP001237642">
    <property type="component" value="Unassembled WGS sequence"/>
</dbReference>
<dbReference type="InterPro" id="IPR044810">
    <property type="entry name" value="WRKY_plant"/>
</dbReference>
<evidence type="ECO:0000256" key="1">
    <source>
        <dbReference type="ARBA" id="ARBA00004123"/>
    </source>
</evidence>
<dbReference type="InterPro" id="IPR003657">
    <property type="entry name" value="WRKY_dom"/>
</dbReference>
<dbReference type="GO" id="GO:0005634">
    <property type="term" value="C:nucleus"/>
    <property type="evidence" value="ECO:0007669"/>
    <property type="project" value="UniProtKB-SubCell"/>
</dbReference>
<feature type="domain" description="WRKY" evidence="7">
    <location>
        <begin position="155"/>
        <end position="220"/>
    </location>
</feature>
<feature type="compositionally biased region" description="Polar residues" evidence="6">
    <location>
        <begin position="84"/>
        <end position="97"/>
    </location>
</feature>
<evidence type="ECO:0000256" key="4">
    <source>
        <dbReference type="ARBA" id="ARBA00023163"/>
    </source>
</evidence>
<dbReference type="PANTHER" id="PTHR31221:SF289">
    <property type="entry name" value="WRKY TRANSCRIPTION FACTOR 68"/>
    <property type="match status" value="1"/>
</dbReference>
<dbReference type="AlphaFoldDB" id="A0AAD8IHF1"/>